<evidence type="ECO:0000313" key="1">
    <source>
        <dbReference type="EMBL" id="MPM53474.1"/>
    </source>
</evidence>
<reference evidence="1" key="1">
    <citation type="submission" date="2019-08" db="EMBL/GenBank/DDBJ databases">
        <authorList>
            <person name="Kucharzyk K."/>
            <person name="Murdoch R.W."/>
            <person name="Higgins S."/>
            <person name="Loffler F."/>
        </authorList>
    </citation>
    <scope>NUCLEOTIDE SEQUENCE</scope>
</reference>
<protein>
    <submittedName>
        <fullName evidence="1">Uncharacterized protein</fullName>
    </submittedName>
</protein>
<dbReference type="EMBL" id="VSSQ01014356">
    <property type="protein sequence ID" value="MPM53474.1"/>
    <property type="molecule type" value="Genomic_DNA"/>
</dbReference>
<comment type="caution">
    <text evidence="1">The sequence shown here is derived from an EMBL/GenBank/DDBJ whole genome shotgun (WGS) entry which is preliminary data.</text>
</comment>
<name>A0A645AV95_9ZZZZ</name>
<organism evidence="1">
    <name type="scientific">bioreactor metagenome</name>
    <dbReference type="NCBI Taxonomy" id="1076179"/>
    <lineage>
        <taxon>unclassified sequences</taxon>
        <taxon>metagenomes</taxon>
        <taxon>ecological metagenomes</taxon>
    </lineage>
</organism>
<proteinExistence type="predicted"/>
<accession>A0A645AV95</accession>
<dbReference type="AlphaFoldDB" id="A0A645AV95"/>
<sequence>MSNDVRHNGVGYIVVRIIGCYSISIPSAGKVGPCGTAIGVGIGVNCVAKSGDIAKGGIAVRVKVAVANEPVIGHSP</sequence>
<gene>
    <name evidence="1" type="ORF">SDC9_100242</name>
</gene>